<dbReference type="Gene3D" id="2.170.150.40">
    <property type="entry name" value="Domain of unknown function (DUF427)"/>
    <property type="match status" value="1"/>
</dbReference>
<dbReference type="RefSeq" id="WP_204843146.1">
    <property type="nucleotide sequence ID" value="NZ_JAFBCL010000001.1"/>
</dbReference>
<keyword evidence="5" id="KW-1185">Reference proteome</keyword>
<evidence type="ECO:0000313" key="3">
    <source>
        <dbReference type="EMBL" id="QTR01131.1"/>
    </source>
</evidence>
<gene>
    <name evidence="3" type="ORF">J7S33_16640</name>
    <name evidence="2" type="ORF">JOE68_003234</name>
</gene>
<evidence type="ECO:0000313" key="2">
    <source>
        <dbReference type="EMBL" id="MBM7812369.1"/>
    </source>
</evidence>
<protein>
    <submittedName>
        <fullName evidence="3">DUF427 domain-containing protein</fullName>
    </submittedName>
    <submittedName>
        <fullName evidence="2">Uncharacterized protein (DUF427 family)</fullName>
    </submittedName>
</protein>
<proteinExistence type="predicted"/>
<reference evidence="3" key="2">
    <citation type="submission" date="2021-04" db="EMBL/GenBank/DDBJ databases">
        <title>Saccharothrix algeriensis WGS.</title>
        <authorList>
            <person name="Stuskova K."/>
            <person name="Hakalova E."/>
            <person name="Tebbal A.B."/>
            <person name="Eichmeier A."/>
        </authorList>
    </citation>
    <scope>NUCLEOTIDE SEQUENCE</scope>
    <source>
        <strain evidence="3">NRRL B-24137</strain>
    </source>
</reference>
<dbReference type="Pfam" id="PF04248">
    <property type="entry name" value="NTP_transf_9"/>
    <property type="match status" value="1"/>
</dbReference>
<evidence type="ECO:0000259" key="1">
    <source>
        <dbReference type="Pfam" id="PF04248"/>
    </source>
</evidence>
<dbReference type="Proteomes" id="UP000671828">
    <property type="component" value="Chromosome"/>
</dbReference>
<dbReference type="InterPro" id="IPR038694">
    <property type="entry name" value="DUF427_sf"/>
</dbReference>
<dbReference type="AlphaFoldDB" id="A0A8T8HRX3"/>
<evidence type="ECO:0000313" key="5">
    <source>
        <dbReference type="Proteomes" id="UP001195724"/>
    </source>
</evidence>
<name>A0A8T8HRX3_9PSEU</name>
<sequence length="94" mass="10542">MAIARWNGEIIAESDQTELVEGNHYFPLESVHAGYLRPSDTTTVCPWKGTANYYTLRVNGEENADAAWYYAEPKEAAADIKGRVAFWRGVEVSD</sequence>
<dbReference type="PANTHER" id="PTHR34310">
    <property type="entry name" value="DUF427 DOMAIN PROTEIN (AFU_ORTHOLOGUE AFUA_3G02220)"/>
    <property type="match status" value="1"/>
</dbReference>
<accession>A0A8T8HRX3</accession>
<dbReference type="EMBL" id="JAFBCL010000001">
    <property type="protein sequence ID" value="MBM7812369.1"/>
    <property type="molecule type" value="Genomic_DNA"/>
</dbReference>
<evidence type="ECO:0000313" key="4">
    <source>
        <dbReference type="Proteomes" id="UP000671828"/>
    </source>
</evidence>
<reference evidence="2 5" key="1">
    <citation type="submission" date="2021-01" db="EMBL/GenBank/DDBJ databases">
        <title>Sequencing the genomes of 1000 actinobacteria strains.</title>
        <authorList>
            <person name="Klenk H.-P."/>
        </authorList>
    </citation>
    <scope>NUCLEOTIDE SEQUENCE [LARGE SCALE GENOMIC DNA]</scope>
    <source>
        <strain evidence="2 5">DSM 44581</strain>
    </source>
</reference>
<organism evidence="3 4">
    <name type="scientific">Saccharothrix algeriensis</name>
    <dbReference type="NCBI Taxonomy" id="173560"/>
    <lineage>
        <taxon>Bacteria</taxon>
        <taxon>Bacillati</taxon>
        <taxon>Actinomycetota</taxon>
        <taxon>Actinomycetes</taxon>
        <taxon>Pseudonocardiales</taxon>
        <taxon>Pseudonocardiaceae</taxon>
        <taxon>Saccharothrix</taxon>
    </lineage>
</organism>
<dbReference type="Proteomes" id="UP001195724">
    <property type="component" value="Unassembled WGS sequence"/>
</dbReference>
<dbReference type="InterPro" id="IPR007361">
    <property type="entry name" value="DUF427"/>
</dbReference>
<dbReference type="PANTHER" id="PTHR34310:SF5">
    <property type="entry name" value="DUF427 DOMAIN PROTEIN (AFU_ORTHOLOGUE AFUA_3G02220)"/>
    <property type="match status" value="1"/>
</dbReference>
<dbReference type="EMBL" id="CP072788">
    <property type="protein sequence ID" value="QTR01131.1"/>
    <property type="molecule type" value="Genomic_DNA"/>
</dbReference>
<feature type="domain" description="DUF427" evidence="1">
    <location>
        <begin position="4"/>
        <end position="88"/>
    </location>
</feature>